<comment type="caution">
    <text evidence="1">The sequence shown here is derived from an EMBL/GenBank/DDBJ whole genome shotgun (WGS) entry which is preliminary data.</text>
</comment>
<dbReference type="RefSeq" id="WP_194931710.1">
    <property type="nucleotide sequence ID" value="NZ_JADLZT010000007.1"/>
</dbReference>
<evidence type="ECO:0008006" key="3">
    <source>
        <dbReference type="Google" id="ProtNLM"/>
    </source>
</evidence>
<dbReference type="SUPFAM" id="SSF48371">
    <property type="entry name" value="ARM repeat"/>
    <property type="match status" value="1"/>
</dbReference>
<name>A0ABS0B7U9_9GAMM</name>
<reference evidence="1 2" key="1">
    <citation type="submission" date="2020-11" db="EMBL/GenBank/DDBJ databases">
        <title>Draft Genome Sequence and Secondary Metabolite Biosynthetic Potential of the Lysobacter niastensis Type strain DSM 18481.</title>
        <authorList>
            <person name="Turrini P."/>
            <person name="Artuso I."/>
            <person name="Tescari M."/>
            <person name="Lugli G.A."/>
            <person name="Frangipani E."/>
            <person name="Ventura M."/>
            <person name="Visca P."/>
        </authorList>
    </citation>
    <scope>NUCLEOTIDE SEQUENCE [LARGE SCALE GENOMIC DNA]</scope>
    <source>
        <strain evidence="1 2">DSM 18481</strain>
    </source>
</reference>
<dbReference type="EMBL" id="JADLZT010000007">
    <property type="protein sequence ID" value="MBF6025104.1"/>
    <property type="molecule type" value="Genomic_DNA"/>
</dbReference>
<protein>
    <recommendedName>
        <fullName evidence="3">HEAT repeat domain-containing protein</fullName>
    </recommendedName>
</protein>
<gene>
    <name evidence="1" type="ORF">IU514_13815</name>
</gene>
<evidence type="ECO:0000313" key="2">
    <source>
        <dbReference type="Proteomes" id="UP001429984"/>
    </source>
</evidence>
<evidence type="ECO:0000313" key="1">
    <source>
        <dbReference type="EMBL" id="MBF6025104.1"/>
    </source>
</evidence>
<organism evidence="1 2">
    <name type="scientific">Lysobacter niastensis</name>
    <dbReference type="NCBI Taxonomy" id="380629"/>
    <lineage>
        <taxon>Bacteria</taxon>
        <taxon>Pseudomonadati</taxon>
        <taxon>Pseudomonadota</taxon>
        <taxon>Gammaproteobacteria</taxon>
        <taxon>Lysobacterales</taxon>
        <taxon>Lysobacteraceae</taxon>
        <taxon>Lysobacter</taxon>
    </lineage>
</organism>
<dbReference type="InterPro" id="IPR016024">
    <property type="entry name" value="ARM-type_fold"/>
</dbReference>
<dbReference type="Proteomes" id="UP001429984">
    <property type="component" value="Unassembled WGS sequence"/>
</dbReference>
<sequence length="335" mass="37515">MSDALQCNDSVLDAVRAFLVALHSGRGLAESMAAMVRETSGLPLTQLAAWEMMIRRELWTDEARARQSRWTFRAKPGRHLSWLDLCSSDGFRRERVLRSLSAGAPNGFFCALAMRRLNDWVPQVRQAARERLPLIAQCSEPEDVVDGLWSLLPHVTSWGRMGSEDRKLVEDLIAVEPVSNALKARILKATAGPASLILAQAGRSSALDRWLEVFARDAVQPTVRARAYRCLLERRVAWVVGRTWIWTELQWCKGRFEPVLEERSISVDAPFIDVLKDALEDRSSVVRRVAGELLIKQLDSMGTDAIRLANTLASDSSPCVAERGRFALEKLGRPV</sequence>
<accession>A0ABS0B7U9</accession>
<proteinExistence type="predicted"/>
<keyword evidence="2" id="KW-1185">Reference proteome</keyword>